<dbReference type="NCBIfam" id="TIGR03864">
    <property type="entry name" value="PQQ_ABC_ATP"/>
    <property type="match status" value="1"/>
</dbReference>
<dbReference type="Pfam" id="PF00005">
    <property type="entry name" value="ABC_tran"/>
    <property type="match status" value="1"/>
</dbReference>
<dbReference type="AlphaFoldDB" id="A0A512BSH2"/>
<dbReference type="PROSITE" id="PS50893">
    <property type="entry name" value="ABC_TRANSPORTER_2"/>
    <property type="match status" value="1"/>
</dbReference>
<evidence type="ECO:0000256" key="3">
    <source>
        <dbReference type="ARBA" id="ARBA00022458"/>
    </source>
</evidence>
<keyword evidence="5 7" id="KW-0067">ATP-binding</keyword>
<dbReference type="InterPro" id="IPR050763">
    <property type="entry name" value="ABC_transporter_ATP-binding"/>
</dbReference>
<dbReference type="PANTHER" id="PTHR42711">
    <property type="entry name" value="ABC TRANSPORTER ATP-BINDING PROTEIN"/>
    <property type="match status" value="1"/>
</dbReference>
<evidence type="ECO:0000256" key="2">
    <source>
        <dbReference type="ARBA" id="ARBA00022448"/>
    </source>
</evidence>
<dbReference type="SUPFAM" id="SSF52540">
    <property type="entry name" value="P-loop containing nucleoside triphosphate hydrolases"/>
    <property type="match status" value="1"/>
</dbReference>
<evidence type="ECO:0000259" key="6">
    <source>
        <dbReference type="PROSITE" id="PS50893"/>
    </source>
</evidence>
<accession>A0A512BSH2</accession>
<dbReference type="InterPro" id="IPR022467">
    <property type="entry name" value="ABC_transprt_ATP-bd_su_PQQ"/>
</dbReference>
<dbReference type="PANTHER" id="PTHR42711:SF5">
    <property type="entry name" value="ABC TRANSPORTER ATP-BINDING PROTEIN NATA"/>
    <property type="match status" value="1"/>
</dbReference>
<dbReference type="InterPro" id="IPR027417">
    <property type="entry name" value="P-loop_NTPase"/>
</dbReference>
<proteinExistence type="inferred from homology"/>
<protein>
    <submittedName>
        <fullName evidence="7">2-phenylethanol ABC transporter ATP-binding protein</fullName>
    </submittedName>
</protein>
<evidence type="ECO:0000313" key="8">
    <source>
        <dbReference type="Proteomes" id="UP000321085"/>
    </source>
</evidence>
<organism evidence="7 8">
    <name type="scientific">Microvirga aerophila</name>
    <dbReference type="NCBI Taxonomy" id="670291"/>
    <lineage>
        <taxon>Bacteria</taxon>
        <taxon>Pseudomonadati</taxon>
        <taxon>Pseudomonadota</taxon>
        <taxon>Alphaproteobacteria</taxon>
        <taxon>Hyphomicrobiales</taxon>
        <taxon>Methylobacteriaceae</taxon>
        <taxon>Microvirga</taxon>
    </lineage>
</organism>
<dbReference type="Proteomes" id="UP000321085">
    <property type="component" value="Unassembled WGS sequence"/>
</dbReference>
<keyword evidence="2" id="KW-0813">Transport</keyword>
<dbReference type="EMBL" id="BJYU01000031">
    <property type="protein sequence ID" value="GEO14844.1"/>
    <property type="molecule type" value="Genomic_DNA"/>
</dbReference>
<evidence type="ECO:0000313" key="7">
    <source>
        <dbReference type="EMBL" id="GEO14844.1"/>
    </source>
</evidence>
<keyword evidence="8" id="KW-1185">Reference proteome</keyword>
<sequence length="238" mass="25880">MNALAIENLSHGLGKRKALSDVSLSIGPGSFTVLLGPNGAGKTTLVSLVTGLYNAQHGEIRIFGHSIRRDPMPALASLGVVFEMPTLDLDLTVDENLAYHASLHGLSRHEARKWASTELERLDVAGRRSDKVRSLSGGQRRRVEIARALLHRPRFLIVDEATAGLDVAGRRRLLNHVRSLCVEGLSVLWATHMLDEIEPADQLVVLHQGSVRWNGEARALASDNTLEAAFLQLTGPKG</sequence>
<comment type="caution">
    <text evidence="7">The sequence shown here is derived from an EMBL/GenBank/DDBJ whole genome shotgun (WGS) entry which is preliminary data.</text>
</comment>
<dbReference type="OrthoDB" id="9778547at2"/>
<evidence type="ECO:0000256" key="5">
    <source>
        <dbReference type="ARBA" id="ARBA00022840"/>
    </source>
</evidence>
<dbReference type="GO" id="GO:0016887">
    <property type="term" value="F:ATP hydrolysis activity"/>
    <property type="evidence" value="ECO:0007669"/>
    <property type="project" value="InterPro"/>
</dbReference>
<dbReference type="GO" id="GO:0005524">
    <property type="term" value="F:ATP binding"/>
    <property type="evidence" value="ECO:0007669"/>
    <property type="project" value="UniProtKB-KW"/>
</dbReference>
<dbReference type="InterPro" id="IPR003593">
    <property type="entry name" value="AAA+_ATPase"/>
</dbReference>
<gene>
    <name evidence="7" type="ORF">MAE02_25400</name>
</gene>
<keyword evidence="4" id="KW-0547">Nucleotide-binding</keyword>
<dbReference type="PROSITE" id="PS00211">
    <property type="entry name" value="ABC_TRANSPORTER_1"/>
    <property type="match status" value="1"/>
</dbReference>
<name>A0A512BSH2_9HYPH</name>
<keyword evidence="3" id="KW-0536">Nodulation</keyword>
<comment type="similarity">
    <text evidence="1">Belongs to the ABC transporter superfamily.</text>
</comment>
<reference evidence="7 8" key="1">
    <citation type="submission" date="2019-07" db="EMBL/GenBank/DDBJ databases">
        <title>Whole genome shotgun sequence of Microvirga aerophila NBRC 106136.</title>
        <authorList>
            <person name="Hosoyama A."/>
            <person name="Uohara A."/>
            <person name="Ohji S."/>
            <person name="Ichikawa N."/>
        </authorList>
    </citation>
    <scope>NUCLEOTIDE SEQUENCE [LARGE SCALE GENOMIC DNA]</scope>
    <source>
        <strain evidence="7 8">NBRC 106136</strain>
    </source>
</reference>
<dbReference type="SMART" id="SM00382">
    <property type="entry name" value="AAA"/>
    <property type="match status" value="1"/>
</dbReference>
<evidence type="ECO:0000256" key="1">
    <source>
        <dbReference type="ARBA" id="ARBA00005417"/>
    </source>
</evidence>
<dbReference type="Gene3D" id="3.40.50.300">
    <property type="entry name" value="P-loop containing nucleotide triphosphate hydrolases"/>
    <property type="match status" value="1"/>
</dbReference>
<dbReference type="RefSeq" id="WP_114187206.1">
    <property type="nucleotide sequence ID" value="NZ_BJYU01000031.1"/>
</dbReference>
<dbReference type="InterPro" id="IPR017871">
    <property type="entry name" value="ABC_transporter-like_CS"/>
</dbReference>
<feature type="domain" description="ABC transporter" evidence="6">
    <location>
        <begin position="4"/>
        <end position="233"/>
    </location>
</feature>
<dbReference type="InterPro" id="IPR003439">
    <property type="entry name" value="ABC_transporter-like_ATP-bd"/>
</dbReference>
<evidence type="ECO:0000256" key="4">
    <source>
        <dbReference type="ARBA" id="ARBA00022741"/>
    </source>
</evidence>